<keyword evidence="3" id="KW-1185">Reference proteome</keyword>
<accession>A0AAV9HD54</accession>
<feature type="region of interest" description="Disordered" evidence="1">
    <location>
        <begin position="43"/>
        <end position="119"/>
    </location>
</feature>
<sequence>MNRQVLQAALGRASASTNECVHSPTSWGTISRPFSTSVSNYFQDSRNYNEGDKPPSRPDGGRQQRSQFAAQRLANLASRPRSAPGSIPRPASGAGAQPFLRRPGEPLKSGEREPLGGPKILSLRSLRGSFGGHARGGVQRGPLDGPRGGSGLGIASRPAFAGAGGRIAGGFRGRGRGGGSGSGRRGAGRGGGRGGARAERAKKKKKDDFADVDGKLKWNEEEQAVFDRIEQGEVVPFVPKLTPDNLSGYGPALATDAQVGKVETVLRTMRMISGGQAFNSDSGVTVDAKAMRRRYHHEKKPVFFNSKAEKEWAERAEPNWSVRAPSEETKKALLDLSVLGLYQDTKPAGITDVKGMMVNYHGRTWSYRTEDSKKFVDKVLSILPAEAKPAAAPQAKKTA</sequence>
<reference evidence="2" key="1">
    <citation type="journal article" date="2023" name="Mol. Phylogenet. Evol.">
        <title>Genome-scale phylogeny and comparative genomics of the fungal order Sordariales.</title>
        <authorList>
            <person name="Hensen N."/>
            <person name="Bonometti L."/>
            <person name="Westerberg I."/>
            <person name="Brannstrom I.O."/>
            <person name="Guillou S."/>
            <person name="Cros-Aarteil S."/>
            <person name="Calhoun S."/>
            <person name="Haridas S."/>
            <person name="Kuo A."/>
            <person name="Mondo S."/>
            <person name="Pangilinan J."/>
            <person name="Riley R."/>
            <person name="LaButti K."/>
            <person name="Andreopoulos B."/>
            <person name="Lipzen A."/>
            <person name="Chen C."/>
            <person name="Yan M."/>
            <person name="Daum C."/>
            <person name="Ng V."/>
            <person name="Clum A."/>
            <person name="Steindorff A."/>
            <person name="Ohm R.A."/>
            <person name="Martin F."/>
            <person name="Silar P."/>
            <person name="Natvig D.O."/>
            <person name="Lalanne C."/>
            <person name="Gautier V."/>
            <person name="Ament-Velasquez S.L."/>
            <person name="Kruys A."/>
            <person name="Hutchinson M.I."/>
            <person name="Powell A.J."/>
            <person name="Barry K."/>
            <person name="Miller A.N."/>
            <person name="Grigoriev I.V."/>
            <person name="Debuchy R."/>
            <person name="Gladieux P."/>
            <person name="Hiltunen Thoren M."/>
            <person name="Johannesson H."/>
        </authorList>
    </citation>
    <scope>NUCLEOTIDE SEQUENCE</scope>
    <source>
        <strain evidence="2">PSN324</strain>
    </source>
</reference>
<feature type="compositionally biased region" description="Basic and acidic residues" evidence="1">
    <location>
        <begin position="47"/>
        <end position="62"/>
    </location>
</feature>
<dbReference type="AlphaFoldDB" id="A0AAV9HD54"/>
<dbReference type="Proteomes" id="UP001321749">
    <property type="component" value="Unassembled WGS sequence"/>
</dbReference>
<feature type="compositionally biased region" description="Basic and acidic residues" evidence="1">
    <location>
        <begin position="102"/>
        <end position="114"/>
    </location>
</feature>
<evidence type="ECO:0000313" key="2">
    <source>
        <dbReference type="EMBL" id="KAK4457995.1"/>
    </source>
</evidence>
<gene>
    <name evidence="2" type="ORF">QBC42DRAFT_349992</name>
</gene>
<comment type="caution">
    <text evidence="2">The sequence shown here is derived from an EMBL/GenBank/DDBJ whole genome shotgun (WGS) entry which is preliminary data.</text>
</comment>
<evidence type="ECO:0000256" key="1">
    <source>
        <dbReference type="SAM" id="MobiDB-lite"/>
    </source>
</evidence>
<organism evidence="2 3">
    <name type="scientific">Cladorrhinum samala</name>
    <dbReference type="NCBI Taxonomy" id="585594"/>
    <lineage>
        <taxon>Eukaryota</taxon>
        <taxon>Fungi</taxon>
        <taxon>Dikarya</taxon>
        <taxon>Ascomycota</taxon>
        <taxon>Pezizomycotina</taxon>
        <taxon>Sordariomycetes</taxon>
        <taxon>Sordariomycetidae</taxon>
        <taxon>Sordariales</taxon>
        <taxon>Podosporaceae</taxon>
        <taxon>Cladorrhinum</taxon>
    </lineage>
</organism>
<name>A0AAV9HD54_9PEZI</name>
<dbReference type="EMBL" id="MU865087">
    <property type="protein sequence ID" value="KAK4457995.1"/>
    <property type="molecule type" value="Genomic_DNA"/>
</dbReference>
<feature type="compositionally biased region" description="Gly residues" evidence="1">
    <location>
        <begin position="162"/>
        <end position="195"/>
    </location>
</feature>
<proteinExistence type="predicted"/>
<reference evidence="2" key="2">
    <citation type="submission" date="2023-06" db="EMBL/GenBank/DDBJ databases">
        <authorList>
            <consortium name="Lawrence Berkeley National Laboratory"/>
            <person name="Mondo S.J."/>
            <person name="Hensen N."/>
            <person name="Bonometti L."/>
            <person name="Westerberg I."/>
            <person name="Brannstrom I.O."/>
            <person name="Guillou S."/>
            <person name="Cros-Aarteil S."/>
            <person name="Calhoun S."/>
            <person name="Haridas S."/>
            <person name="Kuo A."/>
            <person name="Pangilinan J."/>
            <person name="Riley R."/>
            <person name="Labutti K."/>
            <person name="Andreopoulos B."/>
            <person name="Lipzen A."/>
            <person name="Chen C."/>
            <person name="Yanf M."/>
            <person name="Daum C."/>
            <person name="Ng V."/>
            <person name="Clum A."/>
            <person name="Steindorff A."/>
            <person name="Ohm R."/>
            <person name="Martin F."/>
            <person name="Silar P."/>
            <person name="Natvig D."/>
            <person name="Lalanne C."/>
            <person name="Gautier V."/>
            <person name="Ament-Velasquez S.L."/>
            <person name="Kruys A."/>
            <person name="Hutchinson M.I."/>
            <person name="Powell A.J."/>
            <person name="Barry K."/>
            <person name="Miller A.N."/>
            <person name="Grigoriev I.V."/>
            <person name="Debuchy R."/>
            <person name="Gladieux P."/>
            <person name="Thoren M.H."/>
            <person name="Johannesson H."/>
        </authorList>
    </citation>
    <scope>NUCLEOTIDE SEQUENCE</scope>
    <source>
        <strain evidence="2">PSN324</strain>
    </source>
</reference>
<feature type="region of interest" description="Disordered" evidence="1">
    <location>
        <begin position="131"/>
        <end position="208"/>
    </location>
</feature>
<evidence type="ECO:0000313" key="3">
    <source>
        <dbReference type="Proteomes" id="UP001321749"/>
    </source>
</evidence>
<protein>
    <submittedName>
        <fullName evidence="2">Uncharacterized protein</fullName>
    </submittedName>
</protein>